<dbReference type="EMBL" id="LAZR01000377">
    <property type="protein sequence ID" value="KKN71700.1"/>
    <property type="molecule type" value="Genomic_DNA"/>
</dbReference>
<proteinExistence type="predicted"/>
<sequence length="491" mass="56844">MKILLVTDKQGTAIDILANFIRRENKQHEIDVLQFHPKRPDEATVDFLKNSRQDYDIIHWMYWKSWQKAEELEVSSSKKSILSHFNPYDIGERNWIEHDMNVVCTDAQAEVLAGAPLIRLAVDEQLWKFKPNTHKTIGMCANRIEGKKGILEVAEVAKELGIKFIVMGRISKPDYWKEVLATGADISFYESVPFESMDDVYHSMGVYVVNSVDNFETGPMPPLEAMLAGVPVVSREVGTIGEIGEDGKNLFFFDGKAEMKKSIKEIFDNDKVRDKLREEGWRMAKNYNSVRFAREYNKQYHEVLYPHQPLVSVICPYVQARHSTYGQTLTSIEAQTYKNVEVLALIDNDNGYNLAKIRNKMIIDSHGEYLLFLDDRWMLDDPNTIAKFVKQINNRDKVFLWGDKGRGKRNFVENFSFCKRKSLIHAGMFNERIDKYGGMSQELRARLRSQGWEFKFCEGAKAKEKMSSRGNWRDKQGIMDVKNILYKLGLQ</sequence>
<evidence type="ECO:0000256" key="1">
    <source>
        <dbReference type="ARBA" id="ARBA00022679"/>
    </source>
</evidence>
<evidence type="ECO:0000313" key="3">
    <source>
        <dbReference type="EMBL" id="KKN71700.1"/>
    </source>
</evidence>
<dbReference type="SUPFAM" id="SSF53756">
    <property type="entry name" value="UDP-Glycosyltransferase/glycogen phosphorylase"/>
    <property type="match status" value="1"/>
</dbReference>
<dbReference type="SUPFAM" id="SSF53448">
    <property type="entry name" value="Nucleotide-diphospho-sugar transferases"/>
    <property type="match status" value="1"/>
</dbReference>
<dbReference type="Gene3D" id="3.90.550.10">
    <property type="entry name" value="Spore Coat Polysaccharide Biosynthesis Protein SpsA, Chain A"/>
    <property type="match status" value="1"/>
</dbReference>
<dbReference type="Gene3D" id="3.40.50.2000">
    <property type="entry name" value="Glycogen Phosphorylase B"/>
    <property type="match status" value="1"/>
</dbReference>
<dbReference type="CDD" id="cd03801">
    <property type="entry name" value="GT4_PimA-like"/>
    <property type="match status" value="1"/>
</dbReference>
<keyword evidence="1" id="KW-0808">Transferase</keyword>
<name>A0A0F9SRT6_9ZZZZ</name>
<feature type="domain" description="Glycosyl transferase family 1" evidence="2">
    <location>
        <begin position="124"/>
        <end position="280"/>
    </location>
</feature>
<organism evidence="3">
    <name type="scientific">marine sediment metagenome</name>
    <dbReference type="NCBI Taxonomy" id="412755"/>
    <lineage>
        <taxon>unclassified sequences</taxon>
        <taxon>metagenomes</taxon>
        <taxon>ecological metagenomes</taxon>
    </lineage>
</organism>
<dbReference type="Pfam" id="PF00534">
    <property type="entry name" value="Glycos_transf_1"/>
    <property type="match status" value="1"/>
</dbReference>
<protein>
    <recommendedName>
        <fullName evidence="2">Glycosyl transferase family 1 domain-containing protein</fullName>
    </recommendedName>
</protein>
<dbReference type="PANTHER" id="PTHR46401:SF2">
    <property type="entry name" value="GLYCOSYLTRANSFERASE WBBK-RELATED"/>
    <property type="match status" value="1"/>
</dbReference>
<reference evidence="3" key="1">
    <citation type="journal article" date="2015" name="Nature">
        <title>Complex archaea that bridge the gap between prokaryotes and eukaryotes.</title>
        <authorList>
            <person name="Spang A."/>
            <person name="Saw J.H."/>
            <person name="Jorgensen S.L."/>
            <person name="Zaremba-Niedzwiedzka K."/>
            <person name="Martijn J."/>
            <person name="Lind A.E."/>
            <person name="van Eijk R."/>
            <person name="Schleper C."/>
            <person name="Guy L."/>
            <person name="Ettema T.J."/>
        </authorList>
    </citation>
    <scope>NUCLEOTIDE SEQUENCE</scope>
</reference>
<accession>A0A0F9SRT6</accession>
<gene>
    <name evidence="3" type="ORF">LCGC14_0417660</name>
</gene>
<evidence type="ECO:0000259" key="2">
    <source>
        <dbReference type="Pfam" id="PF00534"/>
    </source>
</evidence>
<dbReference type="PANTHER" id="PTHR46401">
    <property type="entry name" value="GLYCOSYLTRANSFERASE WBBK-RELATED"/>
    <property type="match status" value="1"/>
</dbReference>
<dbReference type="GO" id="GO:0009103">
    <property type="term" value="P:lipopolysaccharide biosynthetic process"/>
    <property type="evidence" value="ECO:0007669"/>
    <property type="project" value="TreeGrafter"/>
</dbReference>
<comment type="caution">
    <text evidence="3">The sequence shown here is derived from an EMBL/GenBank/DDBJ whole genome shotgun (WGS) entry which is preliminary data.</text>
</comment>
<dbReference type="InterPro" id="IPR001296">
    <property type="entry name" value="Glyco_trans_1"/>
</dbReference>
<dbReference type="AlphaFoldDB" id="A0A0F9SRT6"/>
<dbReference type="InterPro" id="IPR029044">
    <property type="entry name" value="Nucleotide-diphossugar_trans"/>
</dbReference>
<dbReference type="GO" id="GO:0016757">
    <property type="term" value="F:glycosyltransferase activity"/>
    <property type="evidence" value="ECO:0007669"/>
    <property type="project" value="InterPro"/>
</dbReference>